<proteinExistence type="predicted"/>
<accession>A0ABT9ZSB5</accession>
<comment type="caution">
    <text evidence="2">The sequence shown here is derived from an EMBL/GenBank/DDBJ whole genome shotgun (WGS) entry which is preliminary data.</text>
</comment>
<evidence type="ECO:0000256" key="1">
    <source>
        <dbReference type="SAM" id="Phobius"/>
    </source>
</evidence>
<reference evidence="2 3" key="1">
    <citation type="submission" date="2023-07" db="EMBL/GenBank/DDBJ databases">
        <title>Genomic Encyclopedia of Type Strains, Phase IV (KMG-IV): sequencing the most valuable type-strain genomes for metagenomic binning, comparative biology and taxonomic classification.</title>
        <authorList>
            <person name="Goeker M."/>
        </authorList>
    </citation>
    <scope>NUCLEOTIDE SEQUENCE [LARGE SCALE GENOMIC DNA]</scope>
    <source>
        <strain evidence="2 3">DSM 9768</strain>
    </source>
</reference>
<keyword evidence="1" id="KW-1133">Transmembrane helix</keyword>
<gene>
    <name evidence="2" type="ORF">J2S74_001237</name>
</gene>
<feature type="transmembrane region" description="Helical" evidence="1">
    <location>
        <begin position="32"/>
        <end position="53"/>
    </location>
</feature>
<sequence length="117" mass="12898">MLLATINTTSTPAPNMTPIAELFGASNPENFITAYTALYIIVNVLTILVFNLGFARKLPILKAAIVYIMMLLGNLLLTFLAFTLPIIESLAVAAIVLGMYKLQLRRHKQESQSENTE</sequence>
<protein>
    <submittedName>
        <fullName evidence="2">Positive regulator of sigma E activity</fullName>
    </submittedName>
</protein>
<dbReference type="InterPro" id="IPR025620">
    <property type="entry name" value="YlaH"/>
</dbReference>
<evidence type="ECO:0000313" key="3">
    <source>
        <dbReference type="Proteomes" id="UP001230005"/>
    </source>
</evidence>
<name>A0ABT9ZSB5_9BACI</name>
<keyword evidence="3" id="KW-1185">Reference proteome</keyword>
<keyword evidence="1" id="KW-0472">Membrane</keyword>
<dbReference type="EMBL" id="JAUSUG010000003">
    <property type="protein sequence ID" value="MDQ0253865.1"/>
    <property type="molecule type" value="Genomic_DNA"/>
</dbReference>
<dbReference type="Pfam" id="PF14036">
    <property type="entry name" value="YlaH"/>
    <property type="match status" value="1"/>
</dbReference>
<organism evidence="2 3">
    <name type="scientific">Evansella vedderi</name>
    <dbReference type="NCBI Taxonomy" id="38282"/>
    <lineage>
        <taxon>Bacteria</taxon>
        <taxon>Bacillati</taxon>
        <taxon>Bacillota</taxon>
        <taxon>Bacilli</taxon>
        <taxon>Bacillales</taxon>
        <taxon>Bacillaceae</taxon>
        <taxon>Evansella</taxon>
    </lineage>
</organism>
<keyword evidence="1" id="KW-0812">Transmembrane</keyword>
<feature type="transmembrane region" description="Helical" evidence="1">
    <location>
        <begin position="86"/>
        <end position="102"/>
    </location>
</feature>
<evidence type="ECO:0000313" key="2">
    <source>
        <dbReference type="EMBL" id="MDQ0253865.1"/>
    </source>
</evidence>
<dbReference type="RefSeq" id="WP_307323057.1">
    <property type="nucleotide sequence ID" value="NZ_JAUSUG010000003.1"/>
</dbReference>
<dbReference type="Proteomes" id="UP001230005">
    <property type="component" value="Unassembled WGS sequence"/>
</dbReference>